<sequence>MRVVIIGAGIAGLALAQRLDAQGNEVTVLERSNGPRQQGYMIDFFGPGYDAAEAMGVLPRMSELGYRLAEAGWYDAKGRRRATLDLGVFSAKIEGRMMSIMRPDIERALRESLPARVDVQYGTSFVDLDELDADLVVGADGIHSTVRHRTFGGDDSDYLRHLGFHTAAFIFDDPEIHAAVQGKFCLTDTVDRQVGLYAMRDGRVAAFTVHRSDDPNLPEDPREALRREFAGLGWLVPQTLEKCPPGNEVYYDVVAQAVLPKWSKGRVALVGDACYAVSLVAGQGASLAISGAYVLADQLARHGTVADALTGYEQVWRPVAEEKQEAGRKGVRWFLPRSRFDLWTRRTMMKVSRLPGMDHLIVGAFTGKVVTVVRDLEASAGSRRDMLAG</sequence>
<dbReference type="SUPFAM" id="SSF51905">
    <property type="entry name" value="FAD/NAD(P)-binding domain"/>
    <property type="match status" value="1"/>
</dbReference>
<dbReference type="InterPro" id="IPR051704">
    <property type="entry name" value="FAD_aromatic-hydroxylase"/>
</dbReference>
<accession>A0ABV7YKD0</accession>
<evidence type="ECO:0000313" key="2">
    <source>
        <dbReference type="EMBL" id="MFC3764543.1"/>
    </source>
</evidence>
<comment type="caution">
    <text evidence="2">The sequence shown here is derived from an EMBL/GenBank/DDBJ whole genome shotgun (WGS) entry which is preliminary data.</text>
</comment>
<protein>
    <submittedName>
        <fullName evidence="2">FAD-dependent oxidoreductase</fullName>
    </submittedName>
</protein>
<dbReference type="Proteomes" id="UP001595699">
    <property type="component" value="Unassembled WGS sequence"/>
</dbReference>
<feature type="domain" description="FAD-binding" evidence="1">
    <location>
        <begin position="2"/>
        <end position="321"/>
    </location>
</feature>
<dbReference type="Gene3D" id="3.30.9.10">
    <property type="entry name" value="D-Amino Acid Oxidase, subunit A, domain 2"/>
    <property type="match status" value="1"/>
</dbReference>
<reference evidence="3" key="1">
    <citation type="journal article" date="2019" name="Int. J. Syst. Evol. Microbiol.">
        <title>The Global Catalogue of Microorganisms (GCM) 10K type strain sequencing project: providing services to taxonomists for standard genome sequencing and annotation.</title>
        <authorList>
            <consortium name="The Broad Institute Genomics Platform"/>
            <consortium name="The Broad Institute Genome Sequencing Center for Infectious Disease"/>
            <person name="Wu L."/>
            <person name="Ma J."/>
        </authorList>
    </citation>
    <scope>NUCLEOTIDE SEQUENCE [LARGE SCALE GENOMIC DNA]</scope>
    <source>
        <strain evidence="3">CGMCC 4.7241</strain>
    </source>
</reference>
<dbReference type="Pfam" id="PF01494">
    <property type="entry name" value="FAD_binding_3"/>
    <property type="match status" value="1"/>
</dbReference>
<dbReference type="InterPro" id="IPR002938">
    <property type="entry name" value="FAD-bd"/>
</dbReference>
<dbReference type="RefSeq" id="WP_205121475.1">
    <property type="nucleotide sequence ID" value="NZ_JAFBCM010000001.1"/>
</dbReference>
<dbReference type="InterPro" id="IPR036188">
    <property type="entry name" value="FAD/NAD-bd_sf"/>
</dbReference>
<evidence type="ECO:0000313" key="3">
    <source>
        <dbReference type="Proteomes" id="UP001595699"/>
    </source>
</evidence>
<dbReference type="PANTHER" id="PTHR46865">
    <property type="entry name" value="OXIDOREDUCTASE-RELATED"/>
    <property type="match status" value="1"/>
</dbReference>
<dbReference type="PRINTS" id="PR00420">
    <property type="entry name" value="RNGMNOXGNASE"/>
</dbReference>
<dbReference type="Gene3D" id="3.50.50.60">
    <property type="entry name" value="FAD/NAD(P)-binding domain"/>
    <property type="match status" value="1"/>
</dbReference>
<gene>
    <name evidence="2" type="ORF">ACFOUW_27145</name>
</gene>
<dbReference type="EMBL" id="JBHRZH010000027">
    <property type="protein sequence ID" value="MFC3764543.1"/>
    <property type="molecule type" value="Genomic_DNA"/>
</dbReference>
<organism evidence="2 3">
    <name type="scientific">Tenggerimyces flavus</name>
    <dbReference type="NCBI Taxonomy" id="1708749"/>
    <lineage>
        <taxon>Bacteria</taxon>
        <taxon>Bacillati</taxon>
        <taxon>Actinomycetota</taxon>
        <taxon>Actinomycetes</taxon>
        <taxon>Propionibacteriales</taxon>
        <taxon>Nocardioidaceae</taxon>
        <taxon>Tenggerimyces</taxon>
    </lineage>
</organism>
<evidence type="ECO:0000259" key="1">
    <source>
        <dbReference type="Pfam" id="PF01494"/>
    </source>
</evidence>
<name>A0ABV7YKD0_9ACTN</name>
<keyword evidence="3" id="KW-1185">Reference proteome</keyword>
<dbReference type="PANTHER" id="PTHR46865:SF8">
    <property type="entry name" value="POSSIBLE OXIDOREDUCTASE"/>
    <property type="match status" value="1"/>
</dbReference>
<proteinExistence type="predicted"/>